<dbReference type="InterPro" id="IPR057135">
    <property type="entry name" value="At4g27190-like_LRR"/>
</dbReference>
<dbReference type="AlphaFoldDB" id="A0A7J8UU85"/>
<evidence type="ECO:0000313" key="3">
    <source>
        <dbReference type="EMBL" id="MBA0654065.1"/>
    </source>
</evidence>
<comment type="caution">
    <text evidence="3">The sequence shown here is derived from an EMBL/GenBank/DDBJ whole genome shotgun (WGS) entry which is preliminary data.</text>
</comment>
<dbReference type="EMBL" id="JABFAB010000007">
    <property type="protein sequence ID" value="MBA0654065.1"/>
    <property type="molecule type" value="Genomic_DNA"/>
</dbReference>
<dbReference type="OrthoDB" id="1001987at2759"/>
<keyword evidence="4" id="KW-1185">Reference proteome</keyword>
<dbReference type="InterPro" id="IPR050905">
    <property type="entry name" value="Plant_NBS-LRR"/>
</dbReference>
<accession>A0A7J8UU85</accession>
<dbReference type="InterPro" id="IPR032675">
    <property type="entry name" value="LRR_dom_sf"/>
</dbReference>
<dbReference type="PANTHER" id="PTHR33463:SF136">
    <property type="entry name" value="NB-ARC DOMAIN-CONTAINING PROTEIN"/>
    <property type="match status" value="1"/>
</dbReference>
<sequence>MECELEACRDDDSVKELVKKCLSSSGGMENVERLWPNQLDEHSYSKLTSFFLEGCPKLLNVFPLSMLMRLQKLENLSIWNCESLEEIICESQSQEINVSAMQSLSPQLIQSNVITFEFPCLPSLTLIALPNLKSICHKTQTISWHLLKKMEVYGCNKVEILFASQEISRSINEQPLFWVNKYMFPNLHQLTLGWNVGVKEIWRLVPSSVPFQNLVILEIEEIIEGGDNNDQDEISFPQLNSLELESLPKLESFCSSWNYTFGFPSLQIVIVEDCPKMKIFSQRHSNTPMLNEVEFYWSGCYEERWENDLNSTIQQFFREH</sequence>
<evidence type="ECO:0000256" key="1">
    <source>
        <dbReference type="ARBA" id="ARBA00022821"/>
    </source>
</evidence>
<proteinExistence type="predicted"/>
<evidence type="ECO:0000313" key="4">
    <source>
        <dbReference type="Proteomes" id="UP000593573"/>
    </source>
</evidence>
<organism evidence="3 4">
    <name type="scientific">Gossypium klotzschianum</name>
    <dbReference type="NCBI Taxonomy" id="34286"/>
    <lineage>
        <taxon>Eukaryota</taxon>
        <taxon>Viridiplantae</taxon>
        <taxon>Streptophyta</taxon>
        <taxon>Embryophyta</taxon>
        <taxon>Tracheophyta</taxon>
        <taxon>Spermatophyta</taxon>
        <taxon>Magnoliopsida</taxon>
        <taxon>eudicotyledons</taxon>
        <taxon>Gunneridae</taxon>
        <taxon>Pentapetalae</taxon>
        <taxon>rosids</taxon>
        <taxon>malvids</taxon>
        <taxon>Malvales</taxon>
        <taxon>Malvaceae</taxon>
        <taxon>Malvoideae</taxon>
        <taxon>Gossypium</taxon>
    </lineage>
</organism>
<gene>
    <name evidence="3" type="ORF">Goklo_021141</name>
</gene>
<protein>
    <recommendedName>
        <fullName evidence="2">Disease resistance protein At4g27190-like leucine-rich repeats domain-containing protein</fullName>
    </recommendedName>
</protein>
<dbReference type="Pfam" id="PF23247">
    <property type="entry name" value="LRR_RPS2"/>
    <property type="match status" value="1"/>
</dbReference>
<dbReference type="PANTHER" id="PTHR33463">
    <property type="entry name" value="NB-ARC DOMAIN-CONTAINING PROTEIN-RELATED"/>
    <property type="match status" value="1"/>
</dbReference>
<dbReference type="Gene3D" id="3.80.10.10">
    <property type="entry name" value="Ribonuclease Inhibitor"/>
    <property type="match status" value="1"/>
</dbReference>
<name>A0A7J8UU85_9ROSI</name>
<reference evidence="3 4" key="1">
    <citation type="journal article" date="2019" name="Genome Biol. Evol.">
        <title>Insights into the evolution of the New World diploid cottons (Gossypium, subgenus Houzingenia) based on genome sequencing.</title>
        <authorList>
            <person name="Grover C.E."/>
            <person name="Arick M.A. 2nd"/>
            <person name="Thrash A."/>
            <person name="Conover J.L."/>
            <person name="Sanders W.S."/>
            <person name="Peterson D.G."/>
            <person name="Frelichowski J.E."/>
            <person name="Scheffler J.A."/>
            <person name="Scheffler B.E."/>
            <person name="Wendel J.F."/>
        </authorList>
    </citation>
    <scope>NUCLEOTIDE SEQUENCE [LARGE SCALE GENOMIC DNA]</scope>
    <source>
        <strain evidence="3">57</strain>
        <tissue evidence="3">Leaf</tissue>
    </source>
</reference>
<dbReference type="SUPFAM" id="SSF52047">
    <property type="entry name" value="RNI-like"/>
    <property type="match status" value="1"/>
</dbReference>
<dbReference type="Proteomes" id="UP000593573">
    <property type="component" value="Unassembled WGS sequence"/>
</dbReference>
<evidence type="ECO:0000259" key="2">
    <source>
        <dbReference type="Pfam" id="PF23247"/>
    </source>
</evidence>
<feature type="non-terminal residue" evidence="3">
    <location>
        <position position="320"/>
    </location>
</feature>
<feature type="domain" description="Disease resistance protein At4g27190-like leucine-rich repeats" evidence="2">
    <location>
        <begin position="28"/>
        <end position="164"/>
    </location>
</feature>
<keyword evidence="1" id="KW-0611">Plant defense</keyword>